<gene>
    <name evidence="1" type="ORF">WR25_06511</name>
</gene>
<dbReference type="EMBL" id="LIAE01010124">
    <property type="protein sequence ID" value="PAV66312.1"/>
    <property type="molecule type" value="Genomic_DNA"/>
</dbReference>
<dbReference type="Proteomes" id="UP000218231">
    <property type="component" value="Unassembled WGS sequence"/>
</dbReference>
<evidence type="ECO:0000313" key="1">
    <source>
        <dbReference type="EMBL" id="PAV66312.1"/>
    </source>
</evidence>
<proteinExistence type="predicted"/>
<dbReference type="AlphaFoldDB" id="A0A2A2JXJ0"/>
<reference evidence="1 2" key="1">
    <citation type="journal article" date="2017" name="Curr. Biol.">
        <title>Genome architecture and evolution of a unichromosomal asexual nematode.</title>
        <authorList>
            <person name="Fradin H."/>
            <person name="Zegar C."/>
            <person name="Gutwein M."/>
            <person name="Lucas J."/>
            <person name="Kovtun M."/>
            <person name="Corcoran D."/>
            <person name="Baugh L.R."/>
            <person name="Kiontke K."/>
            <person name="Gunsalus K."/>
            <person name="Fitch D.H."/>
            <person name="Piano F."/>
        </authorList>
    </citation>
    <scope>NUCLEOTIDE SEQUENCE [LARGE SCALE GENOMIC DNA]</scope>
    <source>
        <strain evidence="1">PF1309</strain>
    </source>
</reference>
<keyword evidence="2" id="KW-1185">Reference proteome</keyword>
<evidence type="ECO:0000313" key="2">
    <source>
        <dbReference type="Proteomes" id="UP000218231"/>
    </source>
</evidence>
<accession>A0A2A2JXJ0</accession>
<protein>
    <submittedName>
        <fullName evidence="1">Uncharacterized protein</fullName>
    </submittedName>
</protein>
<organism evidence="1 2">
    <name type="scientific">Diploscapter pachys</name>
    <dbReference type="NCBI Taxonomy" id="2018661"/>
    <lineage>
        <taxon>Eukaryota</taxon>
        <taxon>Metazoa</taxon>
        <taxon>Ecdysozoa</taxon>
        <taxon>Nematoda</taxon>
        <taxon>Chromadorea</taxon>
        <taxon>Rhabditida</taxon>
        <taxon>Rhabditina</taxon>
        <taxon>Rhabditomorpha</taxon>
        <taxon>Rhabditoidea</taxon>
        <taxon>Rhabditidae</taxon>
        <taxon>Diploscapter</taxon>
    </lineage>
</organism>
<sequence>MGEQLVGRGLAAGAQMLDGAAHVKRVPVHDRGGDQRQPGRFQRLVLELRIAQAALFVDEHGLGERVTRLALVEPSLTLLAERPGF</sequence>
<name>A0A2A2JXJ0_9BILA</name>
<comment type="caution">
    <text evidence="1">The sequence shown here is derived from an EMBL/GenBank/DDBJ whole genome shotgun (WGS) entry which is preliminary data.</text>
</comment>